<reference evidence="1" key="1">
    <citation type="journal article" date="2015" name="Nature">
        <title>Complex archaea that bridge the gap between prokaryotes and eukaryotes.</title>
        <authorList>
            <person name="Spang A."/>
            <person name="Saw J.H."/>
            <person name="Jorgensen S.L."/>
            <person name="Zaremba-Niedzwiedzka K."/>
            <person name="Martijn J."/>
            <person name="Lind A.E."/>
            <person name="van Eijk R."/>
            <person name="Schleper C."/>
            <person name="Guy L."/>
            <person name="Ettema T.J."/>
        </authorList>
    </citation>
    <scope>NUCLEOTIDE SEQUENCE</scope>
</reference>
<name>A0A0F9J2W4_9ZZZZ</name>
<sequence>MTDKERKDKVGETNFKISMDISPEEFAKKQAEQRAVPDRRKGVKFGKGYPADTDLLAEEAEIYPSITLEDGTIIHFNCCLCNIPNGALDMLSGYIDHFIKVCNKEAPS</sequence>
<comment type="caution">
    <text evidence="1">The sequence shown here is derived from an EMBL/GenBank/DDBJ whole genome shotgun (WGS) entry which is preliminary data.</text>
</comment>
<evidence type="ECO:0000313" key="1">
    <source>
        <dbReference type="EMBL" id="KKM00256.1"/>
    </source>
</evidence>
<dbReference type="EMBL" id="LAZR01017476">
    <property type="protein sequence ID" value="KKM00256.1"/>
    <property type="molecule type" value="Genomic_DNA"/>
</dbReference>
<proteinExistence type="predicted"/>
<protein>
    <submittedName>
        <fullName evidence="1">Uncharacterized protein</fullName>
    </submittedName>
</protein>
<organism evidence="1">
    <name type="scientific">marine sediment metagenome</name>
    <dbReference type="NCBI Taxonomy" id="412755"/>
    <lineage>
        <taxon>unclassified sequences</taxon>
        <taxon>metagenomes</taxon>
        <taxon>ecological metagenomes</taxon>
    </lineage>
</organism>
<accession>A0A0F9J2W4</accession>
<dbReference type="AlphaFoldDB" id="A0A0F9J2W4"/>
<gene>
    <name evidence="1" type="ORF">LCGC14_1806290</name>
</gene>